<keyword evidence="2" id="KW-1185">Reference proteome</keyword>
<feature type="non-terminal residue" evidence="1">
    <location>
        <position position="1"/>
    </location>
</feature>
<gene>
    <name evidence="1" type="ORF">PACLA_8A059952</name>
</gene>
<evidence type="ECO:0000313" key="2">
    <source>
        <dbReference type="Proteomes" id="UP001152795"/>
    </source>
</evidence>
<protein>
    <submittedName>
        <fullName evidence="1">Uncharacterized protein</fullName>
    </submittedName>
</protein>
<proteinExistence type="predicted"/>
<dbReference type="OrthoDB" id="6045352at2759"/>
<dbReference type="AlphaFoldDB" id="A0A7D9JTT7"/>
<feature type="non-terminal residue" evidence="1">
    <location>
        <position position="391"/>
    </location>
</feature>
<accession>A0A7D9JTT7</accession>
<dbReference type="Proteomes" id="UP001152795">
    <property type="component" value="Unassembled WGS sequence"/>
</dbReference>
<evidence type="ECO:0000313" key="1">
    <source>
        <dbReference type="EMBL" id="CAB4036367.1"/>
    </source>
</evidence>
<reference evidence="1" key="1">
    <citation type="submission" date="2020-04" db="EMBL/GenBank/DDBJ databases">
        <authorList>
            <person name="Alioto T."/>
            <person name="Alioto T."/>
            <person name="Gomez Garrido J."/>
        </authorList>
    </citation>
    <scope>NUCLEOTIDE SEQUENCE</scope>
    <source>
        <strain evidence="1">A484AB</strain>
    </source>
</reference>
<comment type="caution">
    <text evidence="1">The sequence shown here is derived from an EMBL/GenBank/DDBJ whole genome shotgun (WGS) entry which is preliminary data.</text>
</comment>
<dbReference type="EMBL" id="CACRXK020021959">
    <property type="protein sequence ID" value="CAB4036367.1"/>
    <property type="molecule type" value="Genomic_DNA"/>
</dbReference>
<organism evidence="1 2">
    <name type="scientific">Paramuricea clavata</name>
    <name type="common">Red gorgonian</name>
    <name type="synonym">Violescent sea-whip</name>
    <dbReference type="NCBI Taxonomy" id="317549"/>
    <lineage>
        <taxon>Eukaryota</taxon>
        <taxon>Metazoa</taxon>
        <taxon>Cnidaria</taxon>
        <taxon>Anthozoa</taxon>
        <taxon>Octocorallia</taxon>
        <taxon>Malacalcyonacea</taxon>
        <taxon>Plexauridae</taxon>
        <taxon>Paramuricea</taxon>
    </lineage>
</organism>
<sequence>SQTEYWGFHAKMKPTAPEKVKTFQSLAHKKYHEDFSELIPNLQESYKNSKKYFFHGYHTSLCKPLQNLGSSLIFLFTESPEQIHIDLEKRLEVAEGKKDERLQNTPNYMTESLDIVTAEVMLKINGVVRIQRHAIKGKRAHGSGTGILVRLNWSQTQYTVKKSESEDFAILTNNHLIENDSELNGSTVDFFYNAAAGDADPHGQGVVTKNVTKVIAWSPKAPSGQEAADECMDFSILKFDMGTDEEFIKTLGEVALYLNEFLQNDLPTTPHLDFPIPLLIIAISHPHGSNKRISFGSVEEEELRKRSIQYNLTTCQGCSGCPVLAIQMDAKGYLRAALQFLHFRQTKGIVVRKLYETCKANADFAWEYGLFGSPLVSREMTSQTPTGLGAS</sequence>
<name>A0A7D9JTT7_PARCT</name>
<dbReference type="SUPFAM" id="SSF50494">
    <property type="entry name" value="Trypsin-like serine proteases"/>
    <property type="match status" value="1"/>
</dbReference>
<dbReference type="InterPro" id="IPR009003">
    <property type="entry name" value="Peptidase_S1_PA"/>
</dbReference>